<organism evidence="1 2">
    <name type="scientific">Petrolisthes cinctipes</name>
    <name type="common">Flat porcelain crab</name>
    <dbReference type="NCBI Taxonomy" id="88211"/>
    <lineage>
        <taxon>Eukaryota</taxon>
        <taxon>Metazoa</taxon>
        <taxon>Ecdysozoa</taxon>
        <taxon>Arthropoda</taxon>
        <taxon>Crustacea</taxon>
        <taxon>Multicrustacea</taxon>
        <taxon>Malacostraca</taxon>
        <taxon>Eumalacostraca</taxon>
        <taxon>Eucarida</taxon>
        <taxon>Decapoda</taxon>
        <taxon>Pleocyemata</taxon>
        <taxon>Anomura</taxon>
        <taxon>Galatheoidea</taxon>
        <taxon>Porcellanidae</taxon>
        <taxon>Petrolisthes</taxon>
    </lineage>
</organism>
<dbReference type="AlphaFoldDB" id="A0AAE1FDY1"/>
<accession>A0AAE1FDY1</accession>
<evidence type="ECO:0000313" key="2">
    <source>
        <dbReference type="Proteomes" id="UP001286313"/>
    </source>
</evidence>
<gene>
    <name evidence="1" type="ORF">Pcinc_023032</name>
</gene>
<proteinExistence type="predicted"/>
<name>A0AAE1FDY1_PETCI</name>
<keyword evidence="2" id="KW-1185">Reference proteome</keyword>
<evidence type="ECO:0000313" key="1">
    <source>
        <dbReference type="EMBL" id="KAK3871856.1"/>
    </source>
</evidence>
<reference evidence="1" key="1">
    <citation type="submission" date="2023-10" db="EMBL/GenBank/DDBJ databases">
        <title>Genome assemblies of two species of porcelain crab, Petrolisthes cinctipes and Petrolisthes manimaculis (Anomura: Porcellanidae).</title>
        <authorList>
            <person name="Angst P."/>
        </authorList>
    </citation>
    <scope>NUCLEOTIDE SEQUENCE</scope>
    <source>
        <strain evidence="1">PB745_01</strain>
        <tissue evidence="1">Gill</tissue>
    </source>
</reference>
<sequence length="107" mass="12626">MFVEAMARRSYEYCWDAMDPFSPHQRDIPRHMRVYLEALQSWVQIGIPYTGCFSQGVASLTSNQLTTRRGTRCQAELDKGWWNRIFTCNHKHLRRGTKRVCILEVLC</sequence>
<comment type="caution">
    <text evidence="1">The sequence shown here is derived from an EMBL/GenBank/DDBJ whole genome shotgun (WGS) entry which is preliminary data.</text>
</comment>
<dbReference type="EMBL" id="JAWQEG010002458">
    <property type="protein sequence ID" value="KAK3871856.1"/>
    <property type="molecule type" value="Genomic_DNA"/>
</dbReference>
<protein>
    <submittedName>
        <fullName evidence="1">Uncharacterized protein</fullName>
    </submittedName>
</protein>
<dbReference type="Proteomes" id="UP001286313">
    <property type="component" value="Unassembled WGS sequence"/>
</dbReference>